<dbReference type="EMBL" id="BAABJX010000052">
    <property type="protein sequence ID" value="GAA4845451.1"/>
    <property type="molecule type" value="Genomic_DNA"/>
</dbReference>
<dbReference type="Proteomes" id="UP001500298">
    <property type="component" value="Unassembled WGS sequence"/>
</dbReference>
<dbReference type="InterPro" id="IPR003607">
    <property type="entry name" value="HD/PDEase_dom"/>
</dbReference>
<evidence type="ECO:0000313" key="3">
    <source>
        <dbReference type="Proteomes" id="UP001500298"/>
    </source>
</evidence>
<gene>
    <name evidence="2" type="ORF">GCM10023331_32780</name>
</gene>
<dbReference type="PANTHER" id="PTHR33594">
    <property type="entry name" value="SUPERFAMILY HYDROLASE, PUTATIVE (AFU_ORTHOLOGUE AFUA_1G03035)-RELATED"/>
    <property type="match status" value="1"/>
</dbReference>
<accession>A0ABP9DI10</accession>
<reference evidence="3" key="1">
    <citation type="journal article" date="2019" name="Int. J. Syst. Evol. Microbiol.">
        <title>The Global Catalogue of Microorganisms (GCM) 10K type strain sequencing project: providing services to taxonomists for standard genome sequencing and annotation.</title>
        <authorList>
            <consortium name="The Broad Institute Genomics Platform"/>
            <consortium name="The Broad Institute Genome Sequencing Center for Infectious Disease"/>
            <person name="Wu L."/>
            <person name="Ma J."/>
        </authorList>
    </citation>
    <scope>NUCLEOTIDE SEQUENCE [LARGE SCALE GENOMIC DNA]</scope>
    <source>
        <strain evidence="3">JCM 18326</strain>
    </source>
</reference>
<dbReference type="Gene3D" id="1.10.472.50">
    <property type="entry name" value="HD-domain/PDEase-like"/>
    <property type="match status" value="1"/>
</dbReference>
<feature type="domain" description="HD" evidence="1">
    <location>
        <begin position="26"/>
        <end position="129"/>
    </location>
</feature>
<protein>
    <submittedName>
        <fullName evidence="2">HD domain-containing protein</fullName>
    </submittedName>
</protein>
<evidence type="ECO:0000259" key="1">
    <source>
        <dbReference type="PROSITE" id="PS51831"/>
    </source>
</evidence>
<dbReference type="CDD" id="cd00077">
    <property type="entry name" value="HDc"/>
    <property type="match status" value="1"/>
</dbReference>
<sequence>MNKEQIIENTAAYIQQKFEGEGSGHDWWHIYRVWKNAEHLAKEEQVDPFIVSLGALLHDIADHKFHDGDDTVGPQKAAEWLESQGVTEEVIEKVKTIVKEVSYKGAGVETPMSTLEGAVVQDADRLDAIGAIGIARTFAYGGHKGREMYNPNIKPESHDSFESYKKSTGPTINHFYEKLLLLKDRMNTTAAKKMAAERHTYMQAFLEQFYAEWEGKK</sequence>
<dbReference type="Gene3D" id="1.20.58.1910">
    <property type="match status" value="1"/>
</dbReference>
<keyword evidence="3" id="KW-1185">Reference proteome</keyword>
<dbReference type="RefSeq" id="WP_345373749.1">
    <property type="nucleotide sequence ID" value="NZ_BAABJX010000052.1"/>
</dbReference>
<dbReference type="Pfam" id="PF01966">
    <property type="entry name" value="HD"/>
    <property type="match status" value="1"/>
</dbReference>
<evidence type="ECO:0000313" key="2">
    <source>
        <dbReference type="EMBL" id="GAA4845451.1"/>
    </source>
</evidence>
<name>A0ABP9DI10_9BACT</name>
<dbReference type="PROSITE" id="PS51831">
    <property type="entry name" value="HD"/>
    <property type="match status" value="1"/>
</dbReference>
<comment type="caution">
    <text evidence="2">The sequence shown here is derived from an EMBL/GenBank/DDBJ whole genome shotgun (WGS) entry which is preliminary data.</text>
</comment>
<organism evidence="2 3">
    <name type="scientific">Algivirga pacifica</name>
    <dbReference type="NCBI Taxonomy" id="1162670"/>
    <lineage>
        <taxon>Bacteria</taxon>
        <taxon>Pseudomonadati</taxon>
        <taxon>Bacteroidota</taxon>
        <taxon>Cytophagia</taxon>
        <taxon>Cytophagales</taxon>
        <taxon>Flammeovirgaceae</taxon>
        <taxon>Algivirga</taxon>
    </lineage>
</organism>
<dbReference type="InterPro" id="IPR006674">
    <property type="entry name" value="HD_domain"/>
</dbReference>
<dbReference type="SUPFAM" id="SSF109604">
    <property type="entry name" value="HD-domain/PDEase-like"/>
    <property type="match status" value="1"/>
</dbReference>
<dbReference type="SMART" id="SM00471">
    <property type="entry name" value="HDc"/>
    <property type="match status" value="1"/>
</dbReference>
<dbReference type="PANTHER" id="PTHR33594:SF1">
    <property type="entry name" value="HD_PDEASE DOMAIN-CONTAINING PROTEIN"/>
    <property type="match status" value="1"/>
</dbReference>
<proteinExistence type="predicted"/>